<protein>
    <submittedName>
        <fullName evidence="1">Unnamed protein product</fullName>
    </submittedName>
</protein>
<proteinExistence type="predicted"/>
<dbReference type="Proteomes" id="UP001165083">
    <property type="component" value="Unassembled WGS sequence"/>
</dbReference>
<reference evidence="1" key="1">
    <citation type="submission" date="2023-04" db="EMBL/GenBank/DDBJ databases">
        <title>Phytophthora lilii NBRC 32176.</title>
        <authorList>
            <person name="Ichikawa N."/>
            <person name="Sato H."/>
            <person name="Tonouchi N."/>
        </authorList>
    </citation>
    <scope>NUCLEOTIDE SEQUENCE</scope>
    <source>
        <strain evidence="1">NBRC 32176</strain>
    </source>
</reference>
<evidence type="ECO:0000313" key="1">
    <source>
        <dbReference type="EMBL" id="GMF32363.1"/>
    </source>
</evidence>
<dbReference type="AlphaFoldDB" id="A0A9W6X687"/>
<comment type="caution">
    <text evidence="1">The sequence shown here is derived from an EMBL/GenBank/DDBJ whole genome shotgun (WGS) entry which is preliminary data.</text>
</comment>
<dbReference type="PANTHER" id="PTHR33206:SF1">
    <property type="entry name" value="DNA-DIRECTED DNA POLYMERASE"/>
    <property type="match status" value="1"/>
</dbReference>
<keyword evidence="2" id="KW-1185">Reference proteome</keyword>
<organism evidence="1 2">
    <name type="scientific">Phytophthora lilii</name>
    <dbReference type="NCBI Taxonomy" id="2077276"/>
    <lineage>
        <taxon>Eukaryota</taxon>
        <taxon>Sar</taxon>
        <taxon>Stramenopiles</taxon>
        <taxon>Oomycota</taxon>
        <taxon>Peronosporomycetes</taxon>
        <taxon>Peronosporales</taxon>
        <taxon>Peronosporaceae</taxon>
        <taxon>Phytophthora</taxon>
    </lineage>
</organism>
<gene>
    <name evidence="1" type="ORF">Plil01_001384100</name>
</gene>
<accession>A0A9W6X687</accession>
<sequence>MDVATGNVESIRRSDKGRYEAMDILSHENHALFIKNIDMLQSKYQCPKCEMIFVSDERLQNHKKNQCELVNIKSFPNEPTIYKPAQNTIRSLLTKYSIKAADHYIDHFIVYDFEAILKPTATQHGENTVFTNEHIPVSASVADSLTEGVRCFVNDDPKMLLTDMFNYIGDVSGKIQRYNVKKYMSLLQKIINAHGLTGMEIPGVNLGKTYKMSDVESWIEEGKYASSFDFHRSPGFGKQRSDYGKLKQQLDQVLVFGFNSGRYDINLIKKDLFAVIGTNNIKSVIKNPSYMCIATSDMKMLDFTNYVPAGTSYDKYLTTYLGGCKCDDKTRCVCGFGKGLFPYEYITAFNVLNQTTIPPKSAFDSKLRGTSITSDDYE</sequence>
<evidence type="ECO:0000313" key="2">
    <source>
        <dbReference type="Proteomes" id="UP001165083"/>
    </source>
</evidence>
<name>A0A9W6X687_9STRA</name>
<dbReference type="EMBL" id="BSXW01000979">
    <property type="protein sequence ID" value="GMF32363.1"/>
    <property type="molecule type" value="Genomic_DNA"/>
</dbReference>
<dbReference type="PANTHER" id="PTHR33206">
    <property type="entry name" value="PROTEIN CBG10425"/>
    <property type="match status" value="1"/>
</dbReference>
<dbReference type="OrthoDB" id="102977at2759"/>